<accession>A0A3B0U406</accession>
<dbReference type="InterPro" id="IPR011250">
    <property type="entry name" value="OMP/PagP_B-barrel"/>
</dbReference>
<keyword evidence="3" id="KW-0472">Membrane</keyword>
<keyword evidence="2" id="KW-0732">Signal</keyword>
<evidence type="ECO:0000256" key="3">
    <source>
        <dbReference type="ARBA" id="ARBA00023136"/>
    </source>
</evidence>
<dbReference type="InterPro" id="IPR051692">
    <property type="entry name" value="OMP-like"/>
</dbReference>
<gene>
    <name evidence="5" type="ORF">MNBD_ALPHA11-779</name>
</gene>
<evidence type="ECO:0000256" key="1">
    <source>
        <dbReference type="ARBA" id="ARBA00004370"/>
    </source>
</evidence>
<sequence length="173" mass="18440">ASLMLFQHRYNLLVRESLLHLIRPFRWADSTSFWRSLRGAGQGINGITAQGTNGPNLICNSGDCNVSINALATIRGRYGMVFGDGKTMAYGAAGLAVGAIDGGIFDSPQQGSSTAVGYTAGIGLSRMVTDRISIFGEVNYVDLGDIKFGTFFGETFLGDGDFATVSIGVDYRF</sequence>
<proteinExistence type="predicted"/>
<dbReference type="PANTHER" id="PTHR34001:SF3">
    <property type="entry name" value="BLL7405 PROTEIN"/>
    <property type="match status" value="1"/>
</dbReference>
<organism evidence="5">
    <name type="scientific">hydrothermal vent metagenome</name>
    <dbReference type="NCBI Taxonomy" id="652676"/>
    <lineage>
        <taxon>unclassified sequences</taxon>
        <taxon>metagenomes</taxon>
        <taxon>ecological metagenomes</taxon>
    </lineage>
</organism>
<feature type="domain" description="Outer membrane protein beta-barrel" evidence="4">
    <location>
        <begin position="67"/>
        <end position="173"/>
    </location>
</feature>
<dbReference type="AlphaFoldDB" id="A0A3B0U406"/>
<dbReference type="Pfam" id="PF13505">
    <property type="entry name" value="OMP_b-brl"/>
    <property type="match status" value="1"/>
</dbReference>
<dbReference type="InterPro" id="IPR027385">
    <property type="entry name" value="Beta-barrel_OMP"/>
</dbReference>
<evidence type="ECO:0000256" key="2">
    <source>
        <dbReference type="ARBA" id="ARBA00022729"/>
    </source>
</evidence>
<feature type="non-terminal residue" evidence="5">
    <location>
        <position position="1"/>
    </location>
</feature>
<evidence type="ECO:0000259" key="4">
    <source>
        <dbReference type="Pfam" id="PF13505"/>
    </source>
</evidence>
<name>A0A3B0U406_9ZZZZ</name>
<evidence type="ECO:0000313" key="5">
    <source>
        <dbReference type="EMBL" id="VAW25088.1"/>
    </source>
</evidence>
<dbReference type="PANTHER" id="PTHR34001">
    <property type="entry name" value="BLL7405 PROTEIN"/>
    <property type="match status" value="1"/>
</dbReference>
<dbReference type="EMBL" id="UOEQ01000579">
    <property type="protein sequence ID" value="VAW25088.1"/>
    <property type="molecule type" value="Genomic_DNA"/>
</dbReference>
<comment type="subcellular location">
    <subcellularLocation>
        <location evidence="1">Membrane</location>
    </subcellularLocation>
</comment>
<dbReference type="GO" id="GO:0016020">
    <property type="term" value="C:membrane"/>
    <property type="evidence" value="ECO:0007669"/>
    <property type="project" value="UniProtKB-SubCell"/>
</dbReference>
<reference evidence="5" key="1">
    <citation type="submission" date="2018-06" db="EMBL/GenBank/DDBJ databases">
        <authorList>
            <person name="Zhirakovskaya E."/>
        </authorList>
    </citation>
    <scope>NUCLEOTIDE SEQUENCE</scope>
</reference>
<dbReference type="SUPFAM" id="SSF56925">
    <property type="entry name" value="OMPA-like"/>
    <property type="match status" value="1"/>
</dbReference>
<protein>
    <recommendedName>
        <fullName evidence="4">Outer membrane protein beta-barrel domain-containing protein</fullName>
    </recommendedName>
</protein>
<dbReference type="Gene3D" id="2.40.160.20">
    <property type="match status" value="1"/>
</dbReference>